<dbReference type="InParanoid" id="C8XDR1"/>
<dbReference type="KEGG" id="nml:Namu_1322"/>
<dbReference type="Proteomes" id="UP000002218">
    <property type="component" value="Chromosome"/>
</dbReference>
<dbReference type="RefSeq" id="WP_015746632.1">
    <property type="nucleotide sequence ID" value="NC_013235.1"/>
</dbReference>
<protein>
    <recommendedName>
        <fullName evidence="5">Lipoprotein</fullName>
    </recommendedName>
</protein>
<reference evidence="4" key="1">
    <citation type="submission" date="2009-09" db="EMBL/GenBank/DDBJ databases">
        <title>The complete genome of Nakamurella multipartita DSM 44233.</title>
        <authorList>
            <consortium name="US DOE Joint Genome Institute (JGI-PGF)"/>
            <person name="Lucas S."/>
            <person name="Copeland A."/>
            <person name="Lapidus A."/>
            <person name="Glavina del Rio T."/>
            <person name="Dalin E."/>
            <person name="Tice H."/>
            <person name="Bruce D."/>
            <person name="Goodwin L."/>
            <person name="Pitluck S."/>
            <person name="Kyrpides N."/>
            <person name="Mavromatis K."/>
            <person name="Ivanova N."/>
            <person name="Ovchinnikova G."/>
            <person name="Sims D."/>
            <person name="Meincke L."/>
            <person name="Brettin T."/>
            <person name="Detter J.C."/>
            <person name="Han C."/>
            <person name="Larimer F."/>
            <person name="Land M."/>
            <person name="Hauser L."/>
            <person name="Markowitz V."/>
            <person name="Cheng J.-F."/>
            <person name="Hugenholtz P."/>
            <person name="Woyke T."/>
            <person name="Wu D."/>
            <person name="Klenk H.-P."/>
            <person name="Eisen J.A."/>
        </authorList>
    </citation>
    <scope>NUCLEOTIDE SEQUENCE [LARGE SCALE GENOMIC DNA]</scope>
    <source>
        <strain evidence="4">ATCC 700099 / DSM 44233 / CIP 104796 / JCM 9543 / NBRC 105858 / Y-104</strain>
    </source>
</reference>
<name>C8XDR1_NAKMY</name>
<keyword evidence="2" id="KW-0732">Signal</keyword>
<dbReference type="HOGENOM" id="CLU_130346_0_0_11"/>
<accession>C8XDR1</accession>
<keyword evidence="4" id="KW-1185">Reference proteome</keyword>
<dbReference type="OrthoDB" id="5118825at2"/>
<dbReference type="AlphaFoldDB" id="C8XDR1"/>
<feature type="signal peptide" evidence="2">
    <location>
        <begin position="1"/>
        <end position="24"/>
    </location>
</feature>
<sequence length="164" mass="16491" precursor="true">MSGRGRTAGLLLAAALLTSCTSGSEETPVSSSFLPSATRTDPGPDRHDPEPLTRRFAALGEPVAVTWRSGTTGDPAVPGPSTYWIDAAVQLPPSAVTMLRATPGLTSADLPADLPASVRSAAGDGPWQTGAQLDAAFSTAGFGTRAYLGSGDVLVLRAVGAGDG</sequence>
<feature type="compositionally biased region" description="Basic and acidic residues" evidence="1">
    <location>
        <begin position="42"/>
        <end position="51"/>
    </location>
</feature>
<organism evidence="3 4">
    <name type="scientific">Nakamurella multipartita (strain ATCC 700099 / DSM 44233 / CIP 104796 / JCM 9543 / NBRC 105858 / Y-104)</name>
    <name type="common">Microsphaera multipartita</name>
    <dbReference type="NCBI Taxonomy" id="479431"/>
    <lineage>
        <taxon>Bacteria</taxon>
        <taxon>Bacillati</taxon>
        <taxon>Actinomycetota</taxon>
        <taxon>Actinomycetes</taxon>
        <taxon>Nakamurellales</taxon>
        <taxon>Nakamurellaceae</taxon>
        <taxon>Nakamurella</taxon>
    </lineage>
</organism>
<dbReference type="STRING" id="479431.Namu_1322"/>
<evidence type="ECO:0000256" key="1">
    <source>
        <dbReference type="SAM" id="MobiDB-lite"/>
    </source>
</evidence>
<feature type="chain" id="PRO_5002993032" description="Lipoprotein" evidence="2">
    <location>
        <begin position="25"/>
        <end position="164"/>
    </location>
</feature>
<evidence type="ECO:0000256" key="2">
    <source>
        <dbReference type="SAM" id="SignalP"/>
    </source>
</evidence>
<reference evidence="3 4" key="2">
    <citation type="journal article" date="2010" name="Stand. Genomic Sci.">
        <title>Complete genome sequence of Nakamurella multipartita type strain (Y-104).</title>
        <authorList>
            <person name="Tice H."/>
            <person name="Mayilraj S."/>
            <person name="Sims D."/>
            <person name="Lapidus A."/>
            <person name="Nolan M."/>
            <person name="Lucas S."/>
            <person name="Glavina Del Rio T."/>
            <person name="Copeland A."/>
            <person name="Cheng J.F."/>
            <person name="Meincke L."/>
            <person name="Bruce D."/>
            <person name="Goodwin L."/>
            <person name="Pitluck S."/>
            <person name="Ivanova N."/>
            <person name="Mavromatis K."/>
            <person name="Ovchinnikova G."/>
            <person name="Pati A."/>
            <person name="Chen A."/>
            <person name="Palaniappan K."/>
            <person name="Land M."/>
            <person name="Hauser L."/>
            <person name="Chang Y.J."/>
            <person name="Jeffries C.D."/>
            <person name="Detter J.C."/>
            <person name="Brettin T."/>
            <person name="Rohde M."/>
            <person name="Goker M."/>
            <person name="Bristow J."/>
            <person name="Eisen J.A."/>
            <person name="Markowitz V."/>
            <person name="Hugenholtz P."/>
            <person name="Kyrpides N.C."/>
            <person name="Klenk H.P."/>
            <person name="Chen F."/>
        </authorList>
    </citation>
    <scope>NUCLEOTIDE SEQUENCE [LARGE SCALE GENOMIC DNA]</scope>
    <source>
        <strain evidence="4">ATCC 700099 / DSM 44233 / CIP 104796 / JCM 9543 / NBRC 105858 / Y-104</strain>
    </source>
</reference>
<dbReference type="PROSITE" id="PS51257">
    <property type="entry name" value="PROKAR_LIPOPROTEIN"/>
    <property type="match status" value="1"/>
</dbReference>
<dbReference type="EMBL" id="CP001737">
    <property type="protein sequence ID" value="ACV77725.1"/>
    <property type="molecule type" value="Genomic_DNA"/>
</dbReference>
<gene>
    <name evidence="3" type="ordered locus">Namu_1322</name>
</gene>
<evidence type="ECO:0000313" key="3">
    <source>
        <dbReference type="EMBL" id="ACV77725.1"/>
    </source>
</evidence>
<feature type="compositionally biased region" description="Polar residues" evidence="1">
    <location>
        <begin position="25"/>
        <end position="39"/>
    </location>
</feature>
<evidence type="ECO:0008006" key="5">
    <source>
        <dbReference type="Google" id="ProtNLM"/>
    </source>
</evidence>
<feature type="region of interest" description="Disordered" evidence="1">
    <location>
        <begin position="24"/>
        <end position="51"/>
    </location>
</feature>
<proteinExistence type="predicted"/>
<dbReference type="eggNOG" id="ENOG50333CV">
    <property type="taxonomic scope" value="Bacteria"/>
</dbReference>
<evidence type="ECO:0000313" key="4">
    <source>
        <dbReference type="Proteomes" id="UP000002218"/>
    </source>
</evidence>